<dbReference type="InterPro" id="IPR045707">
    <property type="entry name" value="DUF6063"/>
</dbReference>
<sequence length="239" mass="27861">MESKNLDKAIEIYSKLISGEEICKKHPDNGPLYDEFYGNAEVYDIVMNMMKKMNLSLYEYNDSLYITAGEGNRVFGYTNDDMKKLLGLRLNKELYLCYFIMYMTLLYFYKDSSSYQFREYVKSENIIDETSKYLADITKKLDVLSTDEVEQDSFKAIALLWDELPAVTGNQEGDSARASKASRAGYVKLVFNFMSAQRLFVENADRYYPTDRMKALSENYFEEYRGRLYQLLGGEEEDA</sequence>
<gene>
    <name evidence="1" type="ORF">COEU31_20420</name>
</gene>
<dbReference type="AlphaFoldDB" id="A0AAI9NZ66"/>
<dbReference type="EMBL" id="BLYL01000012">
    <property type="protein sequence ID" value="GFO94996.1"/>
    <property type="molecule type" value="Genomic_DNA"/>
</dbReference>
<dbReference type="GeneID" id="92833536"/>
<name>A0AAI9NZ66_9FIRM</name>
<comment type="caution">
    <text evidence="1">The sequence shown here is derived from an EMBL/GenBank/DDBJ whole genome shotgun (WGS) entry which is preliminary data.</text>
</comment>
<protein>
    <submittedName>
        <fullName evidence="1">Uncharacterized protein</fullName>
    </submittedName>
</protein>
<proteinExistence type="predicted"/>
<reference evidence="1" key="1">
    <citation type="submission" date="2020-06" db="EMBL/GenBank/DDBJ databases">
        <title>Characterization of fructooligosaccharide metabolism and fructooligosaccharide-degrading enzymes in human commensal butyrate producers.</title>
        <authorList>
            <person name="Tanno H."/>
            <person name="Fujii T."/>
            <person name="Hirano K."/>
            <person name="Maeno S."/>
            <person name="Tonozuka T."/>
            <person name="Sakamoto M."/>
            <person name="Ohkuma M."/>
            <person name="Tochio T."/>
            <person name="Endo A."/>
        </authorList>
    </citation>
    <scope>NUCLEOTIDE SEQUENCE</scope>
    <source>
        <strain evidence="1">JCM 31265</strain>
    </source>
</reference>
<evidence type="ECO:0000313" key="2">
    <source>
        <dbReference type="Proteomes" id="UP000660047"/>
    </source>
</evidence>
<dbReference type="Pfam" id="PF19539">
    <property type="entry name" value="DUF6063"/>
    <property type="match status" value="1"/>
</dbReference>
<dbReference type="Proteomes" id="UP000660047">
    <property type="component" value="Unassembled WGS sequence"/>
</dbReference>
<dbReference type="RefSeq" id="WP_004852816.1">
    <property type="nucleotide sequence ID" value="NZ_BLYL01000012.1"/>
</dbReference>
<evidence type="ECO:0000313" key="1">
    <source>
        <dbReference type="EMBL" id="GFO94996.1"/>
    </source>
</evidence>
<accession>A0AAI9NZ66</accession>
<organism evidence="1 2">
    <name type="scientific">Coprococcus eutactus</name>
    <dbReference type="NCBI Taxonomy" id="33043"/>
    <lineage>
        <taxon>Bacteria</taxon>
        <taxon>Bacillati</taxon>
        <taxon>Bacillota</taxon>
        <taxon>Clostridia</taxon>
        <taxon>Lachnospirales</taxon>
        <taxon>Lachnospiraceae</taxon>
        <taxon>Coprococcus</taxon>
    </lineage>
</organism>